<dbReference type="GO" id="GO:1903785">
    <property type="term" value="P:L-valine transmembrane transport"/>
    <property type="evidence" value="ECO:0007669"/>
    <property type="project" value="TreeGrafter"/>
</dbReference>
<dbReference type="Pfam" id="PF03591">
    <property type="entry name" value="AzlC"/>
    <property type="match status" value="1"/>
</dbReference>
<feature type="transmembrane region" description="Helical" evidence="8">
    <location>
        <begin position="12"/>
        <end position="32"/>
    </location>
</feature>
<keyword evidence="3" id="KW-0813">Transport</keyword>
<organism evidence="9 10">
    <name type="scientific">Kluyvera intermedia</name>
    <name type="common">Enterobacter intermedius</name>
    <dbReference type="NCBI Taxonomy" id="61648"/>
    <lineage>
        <taxon>Bacteria</taxon>
        <taxon>Pseudomonadati</taxon>
        <taxon>Pseudomonadota</taxon>
        <taxon>Gammaproteobacteria</taxon>
        <taxon>Enterobacterales</taxon>
        <taxon>Enterobacteriaceae</taxon>
        <taxon>Kluyvera</taxon>
    </lineage>
</organism>
<proteinExistence type="inferred from homology"/>
<keyword evidence="7 8" id="KW-0472">Membrane</keyword>
<accession>A0AA95FZS6</accession>
<evidence type="ECO:0000256" key="7">
    <source>
        <dbReference type="ARBA" id="ARBA00023136"/>
    </source>
</evidence>
<evidence type="ECO:0000256" key="4">
    <source>
        <dbReference type="ARBA" id="ARBA00022475"/>
    </source>
</evidence>
<dbReference type="InterPro" id="IPR011606">
    <property type="entry name" value="Brnchd-chn_aa_trnsp_permease"/>
</dbReference>
<keyword evidence="5 8" id="KW-0812">Transmembrane</keyword>
<evidence type="ECO:0000313" key="10">
    <source>
        <dbReference type="Proteomes" id="UP001177527"/>
    </source>
</evidence>
<sequence>MSKKAILRGMSAITPLCIGDFPFSFIVGALSVSAGMSIWQSTVWSTIVIAGSAQMLALNMLKTGASIGVIIFTTLIINLRHVLYSASLSSQVREASFFKKCFMAYALTDEVYATTIKEMEQNKKDKYLFYFSAMLTFWVVWVFADFLGALVGASFPNIEKYGLDFAMVAAFIAIVVPQIKSQACTVAAVVAAVSGVLLVVLPYSLGIVIASILGVLAGLSVDLAEERRAARANTAPALPLEGALENE</sequence>
<protein>
    <submittedName>
        <fullName evidence="9">AzlC family ABC transporter permease</fullName>
    </submittedName>
</protein>
<reference evidence="9" key="1">
    <citation type="submission" date="2023-04" db="EMBL/GenBank/DDBJ databases">
        <title>APH(3)-Id, a novel chromosomal aminoglycoside phosphotransferase, identified from an environmental isolate of Kluyvera intermedia DW18.</title>
        <authorList>
            <person name="Sha Y."/>
        </authorList>
    </citation>
    <scope>NUCLEOTIDE SEQUENCE</scope>
    <source>
        <strain evidence="9">DW18</strain>
    </source>
</reference>
<dbReference type="PANTHER" id="PTHR34979">
    <property type="entry name" value="INNER MEMBRANE PROTEIN YGAZ"/>
    <property type="match status" value="1"/>
</dbReference>
<evidence type="ECO:0000256" key="6">
    <source>
        <dbReference type="ARBA" id="ARBA00022989"/>
    </source>
</evidence>
<comment type="similarity">
    <text evidence="2">Belongs to the AzlC family.</text>
</comment>
<feature type="transmembrane region" description="Helical" evidence="8">
    <location>
        <begin position="161"/>
        <end position="180"/>
    </location>
</feature>
<feature type="transmembrane region" description="Helical" evidence="8">
    <location>
        <begin position="65"/>
        <end position="83"/>
    </location>
</feature>
<gene>
    <name evidence="9" type="ORF">QBD33_20610</name>
</gene>
<evidence type="ECO:0000256" key="1">
    <source>
        <dbReference type="ARBA" id="ARBA00004651"/>
    </source>
</evidence>
<evidence type="ECO:0000256" key="2">
    <source>
        <dbReference type="ARBA" id="ARBA00010735"/>
    </source>
</evidence>
<feature type="transmembrane region" description="Helical" evidence="8">
    <location>
        <begin position="127"/>
        <end position="149"/>
    </location>
</feature>
<feature type="transmembrane region" description="Helical" evidence="8">
    <location>
        <begin position="186"/>
        <end position="219"/>
    </location>
</feature>
<evidence type="ECO:0000256" key="5">
    <source>
        <dbReference type="ARBA" id="ARBA00022692"/>
    </source>
</evidence>
<evidence type="ECO:0000256" key="8">
    <source>
        <dbReference type="SAM" id="Phobius"/>
    </source>
</evidence>
<dbReference type="PANTHER" id="PTHR34979:SF1">
    <property type="entry name" value="INNER MEMBRANE PROTEIN YGAZ"/>
    <property type="match status" value="1"/>
</dbReference>
<name>A0AA95FZS6_KLUIN</name>
<comment type="subcellular location">
    <subcellularLocation>
        <location evidence="1">Cell membrane</location>
        <topology evidence="1">Multi-pass membrane protein</topology>
    </subcellularLocation>
</comment>
<dbReference type="AlphaFoldDB" id="A0AA95FZS6"/>
<keyword evidence="6 8" id="KW-1133">Transmembrane helix</keyword>
<keyword evidence="4" id="KW-1003">Cell membrane</keyword>
<evidence type="ECO:0000313" key="9">
    <source>
        <dbReference type="EMBL" id="WGL55977.1"/>
    </source>
</evidence>
<evidence type="ECO:0000256" key="3">
    <source>
        <dbReference type="ARBA" id="ARBA00022448"/>
    </source>
</evidence>
<dbReference type="GO" id="GO:0005886">
    <property type="term" value="C:plasma membrane"/>
    <property type="evidence" value="ECO:0007669"/>
    <property type="project" value="UniProtKB-SubCell"/>
</dbReference>
<dbReference type="RefSeq" id="WP_279215657.1">
    <property type="nucleotide sequence ID" value="NZ_CP119319.1"/>
</dbReference>
<dbReference type="EMBL" id="CP123488">
    <property type="protein sequence ID" value="WGL55977.1"/>
    <property type="molecule type" value="Genomic_DNA"/>
</dbReference>
<dbReference type="Proteomes" id="UP001177527">
    <property type="component" value="Chromosome"/>
</dbReference>